<comment type="catalytic activity">
    <reaction evidence="1">
        <text>ATP + protein L-histidine = ADP + protein N-phospho-L-histidine.</text>
        <dbReference type="EC" id="2.7.13.3"/>
    </reaction>
</comment>
<dbReference type="Pfam" id="PF02518">
    <property type="entry name" value="HATPase_c"/>
    <property type="match status" value="1"/>
</dbReference>
<dbReference type="InterPro" id="IPR005467">
    <property type="entry name" value="His_kinase_dom"/>
</dbReference>
<dbReference type="AlphaFoldDB" id="A0A1J5RT15"/>
<protein>
    <recommendedName>
        <fullName evidence="2">histidine kinase</fullName>
        <ecNumber evidence="2">2.7.13.3</ecNumber>
    </recommendedName>
</protein>
<dbReference type="InterPro" id="IPR050351">
    <property type="entry name" value="BphY/WalK/GraS-like"/>
</dbReference>
<evidence type="ECO:0000256" key="3">
    <source>
        <dbReference type="ARBA" id="ARBA00022553"/>
    </source>
</evidence>
<dbReference type="GO" id="GO:0000155">
    <property type="term" value="F:phosphorelay sensor kinase activity"/>
    <property type="evidence" value="ECO:0007669"/>
    <property type="project" value="InterPro"/>
</dbReference>
<dbReference type="Gene3D" id="3.30.450.40">
    <property type="match status" value="1"/>
</dbReference>
<dbReference type="GO" id="GO:0030295">
    <property type="term" value="F:protein kinase activator activity"/>
    <property type="evidence" value="ECO:0007669"/>
    <property type="project" value="TreeGrafter"/>
</dbReference>
<dbReference type="SUPFAM" id="SSF52172">
    <property type="entry name" value="CheY-like"/>
    <property type="match status" value="1"/>
</dbReference>
<name>A0A1J5RT15_9ZZZZ</name>
<evidence type="ECO:0000256" key="2">
    <source>
        <dbReference type="ARBA" id="ARBA00012438"/>
    </source>
</evidence>
<reference evidence="7" key="1">
    <citation type="submission" date="2016-10" db="EMBL/GenBank/DDBJ databases">
        <title>Sequence of Gallionella enrichment culture.</title>
        <authorList>
            <person name="Poehlein A."/>
            <person name="Muehling M."/>
            <person name="Daniel R."/>
        </authorList>
    </citation>
    <scope>NUCLEOTIDE SEQUENCE</scope>
</reference>
<dbReference type="SMART" id="SM00387">
    <property type="entry name" value="HATPase_c"/>
    <property type="match status" value="1"/>
</dbReference>
<dbReference type="GO" id="GO:0000156">
    <property type="term" value="F:phosphorelay response regulator activity"/>
    <property type="evidence" value="ECO:0007669"/>
    <property type="project" value="TreeGrafter"/>
</dbReference>
<accession>A0A1J5RT15</accession>
<dbReference type="SUPFAM" id="SSF47384">
    <property type="entry name" value="Homodimeric domain of signal transducing histidine kinase"/>
    <property type="match status" value="1"/>
</dbReference>
<dbReference type="CDD" id="cd00082">
    <property type="entry name" value="HisKA"/>
    <property type="match status" value="1"/>
</dbReference>
<proteinExistence type="predicted"/>
<dbReference type="Gene3D" id="3.30.565.10">
    <property type="entry name" value="Histidine kinase-like ATPase, C-terminal domain"/>
    <property type="match status" value="1"/>
</dbReference>
<dbReference type="PRINTS" id="PR00344">
    <property type="entry name" value="BCTRLSENSOR"/>
</dbReference>
<dbReference type="PROSITE" id="PS50109">
    <property type="entry name" value="HIS_KIN"/>
    <property type="match status" value="1"/>
</dbReference>
<dbReference type="SUPFAM" id="SSF55874">
    <property type="entry name" value="ATPase domain of HSP90 chaperone/DNA topoisomerase II/histidine kinase"/>
    <property type="match status" value="1"/>
</dbReference>
<dbReference type="SMART" id="SM00388">
    <property type="entry name" value="HisKA"/>
    <property type="match status" value="1"/>
</dbReference>
<dbReference type="InterPro" id="IPR036097">
    <property type="entry name" value="HisK_dim/P_sf"/>
</dbReference>
<dbReference type="GO" id="GO:0007234">
    <property type="term" value="P:osmosensory signaling via phosphorelay pathway"/>
    <property type="evidence" value="ECO:0007669"/>
    <property type="project" value="TreeGrafter"/>
</dbReference>
<keyword evidence="3" id="KW-0597">Phosphoprotein</keyword>
<dbReference type="Gene3D" id="1.10.287.130">
    <property type="match status" value="1"/>
</dbReference>
<dbReference type="InterPro" id="IPR004358">
    <property type="entry name" value="Sig_transdc_His_kin-like_C"/>
</dbReference>
<dbReference type="InterPro" id="IPR003018">
    <property type="entry name" value="GAF"/>
</dbReference>
<evidence type="ECO:0000256" key="5">
    <source>
        <dbReference type="ARBA" id="ARBA00022777"/>
    </source>
</evidence>
<dbReference type="InterPro" id="IPR011006">
    <property type="entry name" value="CheY-like_superfamily"/>
</dbReference>
<dbReference type="Gene3D" id="3.40.50.2300">
    <property type="match status" value="1"/>
</dbReference>
<evidence type="ECO:0000313" key="7">
    <source>
        <dbReference type="EMBL" id="OIQ98833.1"/>
    </source>
</evidence>
<dbReference type="PANTHER" id="PTHR42878">
    <property type="entry name" value="TWO-COMPONENT HISTIDINE KINASE"/>
    <property type="match status" value="1"/>
</dbReference>
<dbReference type="Pfam" id="PF00512">
    <property type="entry name" value="HisKA"/>
    <property type="match status" value="1"/>
</dbReference>
<dbReference type="EC" id="2.7.13.3" evidence="2"/>
<dbReference type="FunFam" id="3.30.565.10:FF:000006">
    <property type="entry name" value="Sensor histidine kinase WalK"/>
    <property type="match status" value="1"/>
</dbReference>
<comment type="caution">
    <text evidence="7">The sequence shown here is derived from an EMBL/GenBank/DDBJ whole genome shotgun (WGS) entry which is preliminary data.</text>
</comment>
<evidence type="ECO:0000256" key="4">
    <source>
        <dbReference type="ARBA" id="ARBA00022679"/>
    </source>
</evidence>
<dbReference type="Pfam" id="PF13185">
    <property type="entry name" value="GAF_2"/>
    <property type="match status" value="1"/>
</dbReference>
<dbReference type="SUPFAM" id="SSF55781">
    <property type="entry name" value="GAF domain-like"/>
    <property type="match status" value="1"/>
</dbReference>
<keyword evidence="4 7" id="KW-0808">Transferase</keyword>
<dbReference type="SMART" id="SM00065">
    <property type="entry name" value="GAF"/>
    <property type="match status" value="1"/>
</dbReference>
<organism evidence="7">
    <name type="scientific">mine drainage metagenome</name>
    <dbReference type="NCBI Taxonomy" id="410659"/>
    <lineage>
        <taxon>unclassified sequences</taxon>
        <taxon>metagenomes</taxon>
        <taxon>ecological metagenomes</taxon>
    </lineage>
</organism>
<feature type="domain" description="Histidine kinase" evidence="6">
    <location>
        <begin position="319"/>
        <end position="534"/>
    </location>
</feature>
<evidence type="ECO:0000259" key="6">
    <source>
        <dbReference type="PROSITE" id="PS50109"/>
    </source>
</evidence>
<evidence type="ECO:0000256" key="1">
    <source>
        <dbReference type="ARBA" id="ARBA00000085"/>
    </source>
</evidence>
<dbReference type="InterPro" id="IPR029016">
    <property type="entry name" value="GAF-like_dom_sf"/>
</dbReference>
<keyword evidence="5" id="KW-0418">Kinase</keyword>
<sequence>MSTSFGGATARKIVYLDGGDSNAEDVYETLRKGAVGSEVVRIARVEDYRAALESSGVDLIVADDPMPGLPGLSARDLAWQRCPDVPFLCVSDTVTPERIAAARDAGAADLVDRRNLPHLLAAVKCSLNLMVMERRIRRRARLVSAIQELSLVRTLGEIQVIVRRAARELTGADGATFVLRDSGYCFYADEDAISPLWKGKRFPMSACISGWTMMNRQSVIIEDIYADSRIPAEAYRPTFVQSLLMVPIRTEAPIGAIGNYWATSHRATPEEADLLQALANTTSVAMENVRVYEELEQRVKDRTVQLEATNRELEAFSYSVSHDLRSPLTVVRGYSEILLSVLGDTAEPGVRRYLEQLVAGSKQMCEIIDDLLRLALVAKTELHVQEIDLSREAGEILSKKQATDADRQTECVIEPGVTAQGDPGLVRVVLENLLSNAWKYSSRTAAARIEFGRQASTDGSCVFFVRDNGAGFDMEKAASLFAPFHRLHDQKEFAGTGVGLATVQRVISRHGGKIWAEAAVGKGATFFFTLPGSKPKE</sequence>
<dbReference type="InterPro" id="IPR003661">
    <property type="entry name" value="HisK_dim/P_dom"/>
</dbReference>
<dbReference type="EMBL" id="MLJW01000113">
    <property type="protein sequence ID" value="OIQ98833.1"/>
    <property type="molecule type" value="Genomic_DNA"/>
</dbReference>
<dbReference type="InterPro" id="IPR036890">
    <property type="entry name" value="HATPase_C_sf"/>
</dbReference>
<gene>
    <name evidence="7" type="primary">cph1_20</name>
    <name evidence="7" type="ORF">GALL_190750</name>
</gene>
<dbReference type="PANTHER" id="PTHR42878:SF15">
    <property type="entry name" value="BACTERIOPHYTOCHROME"/>
    <property type="match status" value="1"/>
</dbReference>
<dbReference type="InterPro" id="IPR003594">
    <property type="entry name" value="HATPase_dom"/>
</dbReference>